<reference evidence="1" key="1">
    <citation type="journal article" date="2023" name="GigaByte">
        <title>Genome assembly of the bearded iris, Iris pallida Lam.</title>
        <authorList>
            <person name="Bruccoleri R.E."/>
            <person name="Oakeley E.J."/>
            <person name="Faust A.M.E."/>
            <person name="Altorfer M."/>
            <person name="Dessus-Babus S."/>
            <person name="Burckhardt D."/>
            <person name="Oertli M."/>
            <person name="Naumann U."/>
            <person name="Petersen F."/>
            <person name="Wong J."/>
        </authorList>
    </citation>
    <scope>NUCLEOTIDE SEQUENCE</scope>
    <source>
        <strain evidence="1">GSM-AAB239-AS_SAM_17_03QT</strain>
    </source>
</reference>
<evidence type="ECO:0000313" key="2">
    <source>
        <dbReference type="Proteomes" id="UP001140949"/>
    </source>
</evidence>
<accession>A0AAX6GR04</accession>
<reference evidence="1" key="2">
    <citation type="submission" date="2023-04" db="EMBL/GenBank/DDBJ databases">
        <authorList>
            <person name="Bruccoleri R.E."/>
            <person name="Oakeley E.J."/>
            <person name="Faust A.-M."/>
            <person name="Dessus-Babus S."/>
            <person name="Altorfer M."/>
            <person name="Burckhardt D."/>
            <person name="Oertli M."/>
            <person name="Naumann U."/>
            <person name="Petersen F."/>
            <person name="Wong J."/>
        </authorList>
    </citation>
    <scope>NUCLEOTIDE SEQUENCE</scope>
    <source>
        <strain evidence="1">GSM-AAB239-AS_SAM_17_03QT</strain>
        <tissue evidence="1">Leaf</tissue>
    </source>
</reference>
<keyword evidence="2" id="KW-1185">Reference proteome</keyword>
<comment type="caution">
    <text evidence="1">The sequence shown here is derived from an EMBL/GenBank/DDBJ whole genome shotgun (WGS) entry which is preliminary data.</text>
</comment>
<dbReference type="AlphaFoldDB" id="A0AAX6GR04"/>
<dbReference type="EMBL" id="JANAVB010017258">
    <property type="protein sequence ID" value="KAJ6830668.1"/>
    <property type="molecule type" value="Genomic_DNA"/>
</dbReference>
<evidence type="ECO:0000313" key="1">
    <source>
        <dbReference type="EMBL" id="KAJ6830668.1"/>
    </source>
</evidence>
<sequence>MSLFDWLNSTPKLVVQIRNFQLVKFYFEHGTPDFFSDTINRLVASFWHVCI</sequence>
<name>A0AAX6GR04_IRIPA</name>
<dbReference type="Proteomes" id="UP001140949">
    <property type="component" value="Unassembled WGS sequence"/>
</dbReference>
<gene>
    <name evidence="1" type="ORF">M6B38_353335</name>
</gene>
<organism evidence="1 2">
    <name type="scientific">Iris pallida</name>
    <name type="common">Sweet iris</name>
    <dbReference type="NCBI Taxonomy" id="29817"/>
    <lineage>
        <taxon>Eukaryota</taxon>
        <taxon>Viridiplantae</taxon>
        <taxon>Streptophyta</taxon>
        <taxon>Embryophyta</taxon>
        <taxon>Tracheophyta</taxon>
        <taxon>Spermatophyta</taxon>
        <taxon>Magnoliopsida</taxon>
        <taxon>Liliopsida</taxon>
        <taxon>Asparagales</taxon>
        <taxon>Iridaceae</taxon>
        <taxon>Iridoideae</taxon>
        <taxon>Irideae</taxon>
        <taxon>Iris</taxon>
    </lineage>
</organism>
<protein>
    <submittedName>
        <fullName evidence="1">Extensin</fullName>
    </submittedName>
</protein>
<proteinExistence type="predicted"/>